<accession>A0ABZ2KTC3</accession>
<sequence length="140" mass="15738">MNTAFAMDSVGDIFEEQEAATPLADRFAALRGLLSISTELAVPWRYYQEKMASRLEFMTQGRWGNNATFDAALEGAMKRSGLIGRPTLMLTCHLAEYRFWHGIRIFNSRTGLFFFDETIGQGLLGTKDNLSGSPTDLLRF</sequence>
<protein>
    <submittedName>
        <fullName evidence="1">Uncharacterized protein</fullName>
    </submittedName>
</protein>
<name>A0ABZ2KTC3_9BACT</name>
<organism evidence="1 2">
    <name type="scientific">Pendulispora rubella</name>
    <dbReference type="NCBI Taxonomy" id="2741070"/>
    <lineage>
        <taxon>Bacteria</taxon>
        <taxon>Pseudomonadati</taxon>
        <taxon>Myxococcota</taxon>
        <taxon>Myxococcia</taxon>
        <taxon>Myxococcales</taxon>
        <taxon>Sorangiineae</taxon>
        <taxon>Pendulisporaceae</taxon>
        <taxon>Pendulispora</taxon>
    </lineage>
</organism>
<dbReference type="EMBL" id="CP089983">
    <property type="protein sequence ID" value="WXB01927.1"/>
    <property type="molecule type" value="Genomic_DNA"/>
</dbReference>
<evidence type="ECO:0000313" key="1">
    <source>
        <dbReference type="EMBL" id="WXB01927.1"/>
    </source>
</evidence>
<dbReference type="Proteomes" id="UP001374803">
    <property type="component" value="Chromosome"/>
</dbReference>
<gene>
    <name evidence="1" type="ORF">LVJ94_34045</name>
</gene>
<keyword evidence="2" id="KW-1185">Reference proteome</keyword>
<dbReference type="RefSeq" id="WP_394831547.1">
    <property type="nucleotide sequence ID" value="NZ_CP089929.1"/>
</dbReference>
<evidence type="ECO:0000313" key="2">
    <source>
        <dbReference type="Proteomes" id="UP001374803"/>
    </source>
</evidence>
<proteinExistence type="predicted"/>
<reference evidence="1" key="1">
    <citation type="submission" date="2021-12" db="EMBL/GenBank/DDBJ databases">
        <title>Discovery of the Pendulisporaceae a myxobacterial family with distinct sporulation behavior and unique specialized metabolism.</title>
        <authorList>
            <person name="Garcia R."/>
            <person name="Popoff A."/>
            <person name="Bader C.D."/>
            <person name="Loehr J."/>
            <person name="Walesch S."/>
            <person name="Walt C."/>
            <person name="Boldt J."/>
            <person name="Bunk B."/>
            <person name="Haeckl F.J.F.P.J."/>
            <person name="Gunesch A.P."/>
            <person name="Birkelbach J."/>
            <person name="Nuebel U."/>
            <person name="Pietschmann T."/>
            <person name="Bach T."/>
            <person name="Mueller R."/>
        </authorList>
    </citation>
    <scope>NUCLEOTIDE SEQUENCE</scope>
    <source>
        <strain evidence="1">MSr11367</strain>
    </source>
</reference>